<keyword evidence="5 6" id="KW-0040">ANK repeat</keyword>
<evidence type="ECO:0000256" key="2">
    <source>
        <dbReference type="ARBA" id="ARBA00022737"/>
    </source>
</evidence>
<dbReference type="SUPFAM" id="SSF48403">
    <property type="entry name" value="Ankyrin repeat"/>
    <property type="match status" value="1"/>
</dbReference>
<keyword evidence="2" id="KW-0677">Repeat</keyword>
<dbReference type="PANTHER" id="PTHR24180:SF45">
    <property type="entry name" value="POLY [ADP-RIBOSE] POLYMERASE TANKYRASE"/>
    <property type="match status" value="1"/>
</dbReference>
<gene>
    <name evidence="9" type="ORF">NMOB1V02_LOCUS8222</name>
</gene>
<feature type="repeat" description="ANK" evidence="6">
    <location>
        <begin position="232"/>
        <end position="264"/>
    </location>
</feature>
<dbReference type="EMBL" id="OA884289">
    <property type="protein sequence ID" value="CAD7280563.1"/>
    <property type="molecule type" value="Genomic_DNA"/>
</dbReference>
<dbReference type="Pfam" id="PF00023">
    <property type="entry name" value="Ank"/>
    <property type="match status" value="1"/>
</dbReference>
<dbReference type="PANTHER" id="PTHR24180">
    <property type="entry name" value="CYCLIN-DEPENDENT KINASE INHIBITOR 2C-RELATED"/>
    <property type="match status" value="1"/>
</dbReference>
<dbReference type="Pfam" id="PF12796">
    <property type="entry name" value="Ank_2"/>
    <property type="match status" value="1"/>
</dbReference>
<keyword evidence="1" id="KW-0479">Metal-binding</keyword>
<keyword evidence="3" id="KW-0863">Zinc-finger</keyword>
<dbReference type="PRINTS" id="PR01415">
    <property type="entry name" value="ANKYRIN"/>
</dbReference>
<keyword evidence="10" id="KW-1185">Reference proteome</keyword>
<dbReference type="Proteomes" id="UP000678499">
    <property type="component" value="Unassembled WGS sequence"/>
</dbReference>
<dbReference type="OrthoDB" id="3256376at2759"/>
<protein>
    <recommendedName>
        <fullName evidence="8">SH2 domain-containing protein</fullName>
    </recommendedName>
</protein>
<evidence type="ECO:0000313" key="10">
    <source>
        <dbReference type="Proteomes" id="UP000678499"/>
    </source>
</evidence>
<name>A0A7R9BU06_9CRUS</name>
<dbReference type="PROSITE" id="PS50001">
    <property type="entry name" value="SH2"/>
    <property type="match status" value="1"/>
</dbReference>
<dbReference type="GO" id="GO:0008270">
    <property type="term" value="F:zinc ion binding"/>
    <property type="evidence" value="ECO:0007669"/>
    <property type="project" value="UniProtKB-KW"/>
</dbReference>
<feature type="repeat" description="ANK" evidence="6">
    <location>
        <begin position="165"/>
        <end position="197"/>
    </location>
</feature>
<dbReference type="Pfam" id="PF15965">
    <property type="entry name" value="zf-TRAF_2"/>
    <property type="match status" value="1"/>
</dbReference>
<dbReference type="Gene3D" id="3.30.505.10">
    <property type="entry name" value="SH2 domain"/>
    <property type="match status" value="1"/>
</dbReference>
<feature type="domain" description="SH2" evidence="8">
    <location>
        <begin position="18"/>
        <end position="120"/>
    </location>
</feature>
<evidence type="ECO:0000256" key="1">
    <source>
        <dbReference type="ARBA" id="ARBA00022723"/>
    </source>
</evidence>
<dbReference type="InterPro" id="IPR051637">
    <property type="entry name" value="Ank_repeat_dom-contain_49"/>
</dbReference>
<dbReference type="InterPro" id="IPR000980">
    <property type="entry name" value="SH2"/>
</dbReference>
<dbReference type="Gene3D" id="1.25.40.20">
    <property type="entry name" value="Ankyrin repeat-containing domain"/>
    <property type="match status" value="1"/>
</dbReference>
<evidence type="ECO:0000256" key="3">
    <source>
        <dbReference type="ARBA" id="ARBA00022771"/>
    </source>
</evidence>
<evidence type="ECO:0000256" key="6">
    <source>
        <dbReference type="PROSITE-ProRule" id="PRU00023"/>
    </source>
</evidence>
<keyword evidence="7" id="KW-0727">SH2 domain</keyword>
<evidence type="ECO:0000256" key="4">
    <source>
        <dbReference type="ARBA" id="ARBA00022833"/>
    </source>
</evidence>
<dbReference type="PROSITE" id="PS50297">
    <property type="entry name" value="ANK_REP_REGION"/>
    <property type="match status" value="2"/>
</dbReference>
<keyword evidence="4" id="KW-0862">Zinc</keyword>
<dbReference type="InterPro" id="IPR036860">
    <property type="entry name" value="SH2_dom_sf"/>
</dbReference>
<accession>A0A7R9BU06</accession>
<evidence type="ECO:0000256" key="7">
    <source>
        <dbReference type="PROSITE-ProRule" id="PRU00191"/>
    </source>
</evidence>
<proteinExistence type="predicted"/>
<dbReference type="SMART" id="SM00252">
    <property type="entry name" value="SH2"/>
    <property type="match status" value="1"/>
</dbReference>
<evidence type="ECO:0000313" key="9">
    <source>
        <dbReference type="EMBL" id="CAD7280563.1"/>
    </source>
</evidence>
<dbReference type="PRINTS" id="PR00401">
    <property type="entry name" value="SH2DOMAIN"/>
</dbReference>
<evidence type="ECO:0000256" key="5">
    <source>
        <dbReference type="ARBA" id="ARBA00023043"/>
    </source>
</evidence>
<reference evidence="9" key="1">
    <citation type="submission" date="2020-11" db="EMBL/GenBank/DDBJ databases">
        <authorList>
            <person name="Tran Van P."/>
        </authorList>
    </citation>
    <scope>NUCLEOTIDE SEQUENCE</scope>
</reference>
<feature type="repeat" description="ANK" evidence="6">
    <location>
        <begin position="198"/>
        <end position="230"/>
    </location>
</feature>
<evidence type="ECO:0000259" key="8">
    <source>
        <dbReference type="PROSITE" id="PS50001"/>
    </source>
</evidence>
<dbReference type="InterPro" id="IPR036770">
    <property type="entry name" value="Ankyrin_rpt-contain_sf"/>
</dbReference>
<dbReference type="InterPro" id="IPR001293">
    <property type="entry name" value="Znf_TRAF"/>
</dbReference>
<dbReference type="EMBL" id="CAJPEX010002252">
    <property type="protein sequence ID" value="CAG0920715.1"/>
    <property type="molecule type" value="Genomic_DNA"/>
</dbReference>
<dbReference type="Pfam" id="PF00017">
    <property type="entry name" value="SH2"/>
    <property type="match status" value="1"/>
</dbReference>
<dbReference type="PROSITE" id="PS50088">
    <property type="entry name" value="ANK_REPEAT"/>
    <property type="match status" value="3"/>
</dbReference>
<dbReference type="AlphaFoldDB" id="A0A7R9BU06"/>
<dbReference type="SUPFAM" id="SSF55550">
    <property type="entry name" value="SH2 domain"/>
    <property type="match status" value="1"/>
</dbReference>
<organism evidence="9">
    <name type="scientific">Notodromas monacha</name>
    <dbReference type="NCBI Taxonomy" id="399045"/>
    <lineage>
        <taxon>Eukaryota</taxon>
        <taxon>Metazoa</taxon>
        <taxon>Ecdysozoa</taxon>
        <taxon>Arthropoda</taxon>
        <taxon>Crustacea</taxon>
        <taxon>Oligostraca</taxon>
        <taxon>Ostracoda</taxon>
        <taxon>Podocopa</taxon>
        <taxon>Podocopida</taxon>
        <taxon>Cypridocopina</taxon>
        <taxon>Cypridoidea</taxon>
        <taxon>Cyprididae</taxon>
        <taxon>Notodromas</taxon>
    </lineage>
</organism>
<dbReference type="InterPro" id="IPR002110">
    <property type="entry name" value="Ankyrin_rpt"/>
</dbReference>
<sequence length="476" mass="54383">MAKPPSRRDSREDQDCCWYHGRISRDVAEDRLKFGEEKPQDGRFLVRDFCTVGDVSDKCDYVLSMTFGGEVQHYIIQQLCDDAFYSIDGGPVVHGLDALIEQYQLRRGGLPCCLQFRLPGMPPPAETRRHGRTNLLHRSTKEGNLEIIREVIQSGYHNLDAKNQDGQTVLHIAVNHGHLEALELLLSSGASPNIVDTKGFSPLHYACRRSENEMVVRLLNQGADPRLRSTYENLVPLHEAAQANNIECCKALLSRGCPKRPRNKDDELPEELAEKAGHSECAEIIRHSKIIWQSDFPPRDKWLHNDLTSREETREIFIEECSTPDSCELRVTRNRHSKLPISMIFNDEVGPGDVIPATPFYYLMNGCRKLMKRRERGSHLAKCPASVVTCTAEWNRWPMWYHLSMHGHSNQGHTNTYLPFYCFGLSSISHHLGELIMRPPGDVLLLFVLSFKRRFYAEYLSGMLNFKAAKISDSRH</sequence>
<dbReference type="SMART" id="SM00248">
    <property type="entry name" value="ANK"/>
    <property type="match status" value="4"/>
</dbReference>